<proteinExistence type="predicted"/>
<accession>A0A2I6SC05</accession>
<name>A0A2I6SC05_9VIRU</name>
<protein>
    <submittedName>
        <fullName evidence="1">WSSV295</fullName>
    </submittedName>
</protein>
<reference evidence="1" key="2">
    <citation type="journal article" date="2018" name="Genome Announc.">
        <title>First Report of a Complete Genome Sequence of White spot syndrome virus from India.</title>
        <authorList>
            <person name="Vinaya Kumar K."/>
            <person name="Shekhar M.S."/>
            <person name="Otta S.K."/>
            <person name="Karthic K."/>
            <person name="Ashok Kumar J."/>
            <person name="Gopikrishna G."/>
            <person name="Vijayan K.K."/>
        </authorList>
    </citation>
    <scope>NUCLEOTIDE SEQUENCE</scope>
    <source>
        <strain evidence="1">IN_AP4RU</strain>
    </source>
</reference>
<organism evidence="1">
    <name type="scientific">White spot syndrome virus</name>
    <dbReference type="NCBI Taxonomy" id="342409"/>
    <lineage>
        <taxon>Viruses</taxon>
        <taxon>Viruses incertae sedis</taxon>
        <taxon>Naldaviricetes</taxon>
        <taxon>Nimaviridae</taxon>
        <taxon>Whispovirus</taxon>
    </lineage>
</organism>
<dbReference type="Proteomes" id="UP000267352">
    <property type="component" value="Segment"/>
</dbReference>
<evidence type="ECO:0000313" key="1">
    <source>
        <dbReference type="EMBL" id="AUO15097.1"/>
    </source>
</evidence>
<sequence length="109" mass="11799">MITIANHKHDVSDALVGAHGAKINMLYGKSSTLSVTEAALLMFNDTALTQFAQRGYEPSIPTILKAALDFSPRRRTLVAATGLDVNKAPRSWPILNCRGVYCILKLSLG</sequence>
<reference evidence="1" key="1">
    <citation type="submission" date="2017-12" db="EMBL/GenBank/DDBJ databases">
        <authorList>
            <person name="Katneni V.K."/>
            <person name="Shekhar M.S."/>
            <person name="Otta S.K."/>
            <person name="Karthic K."/>
            <person name="Jangam A.K."/>
            <person name="Gopikrishna G."/>
            <person name="Vijayan K.K."/>
        </authorList>
    </citation>
    <scope>NUCLEOTIDE SEQUENCE [LARGE SCALE GENOMIC DNA]</scope>
    <source>
        <strain evidence="1">IN_AP4RU</strain>
    </source>
</reference>
<dbReference type="EMBL" id="MG702567">
    <property type="protein sequence ID" value="AUO15097.1"/>
    <property type="molecule type" value="Genomic_DNA"/>
</dbReference>